<keyword evidence="2" id="KW-0175">Coiled coil</keyword>
<feature type="region of interest" description="Disordered" evidence="3">
    <location>
        <begin position="757"/>
        <end position="797"/>
    </location>
</feature>
<feature type="compositionally biased region" description="Low complexity" evidence="3">
    <location>
        <begin position="474"/>
        <end position="495"/>
    </location>
</feature>
<reference evidence="5" key="1">
    <citation type="submission" date="2021-02" db="EMBL/GenBank/DDBJ databases">
        <authorList>
            <person name="Dougan E. K."/>
            <person name="Rhodes N."/>
            <person name="Thang M."/>
            <person name="Chan C."/>
        </authorList>
    </citation>
    <scope>NUCLEOTIDE SEQUENCE</scope>
</reference>
<dbReference type="Gene3D" id="3.10.580.10">
    <property type="entry name" value="CBS-domain"/>
    <property type="match status" value="3"/>
</dbReference>
<dbReference type="SUPFAM" id="SSF48371">
    <property type="entry name" value="ARM repeat"/>
    <property type="match status" value="1"/>
</dbReference>
<feature type="non-terminal residue" evidence="5">
    <location>
        <position position="1"/>
    </location>
</feature>
<dbReference type="SMART" id="SM00116">
    <property type="entry name" value="CBS"/>
    <property type="match status" value="3"/>
</dbReference>
<dbReference type="InterPro" id="IPR016024">
    <property type="entry name" value="ARM-type_fold"/>
</dbReference>
<feature type="domain" description="CBS" evidence="4">
    <location>
        <begin position="71"/>
        <end position="129"/>
    </location>
</feature>
<dbReference type="Proteomes" id="UP000626109">
    <property type="component" value="Unassembled WGS sequence"/>
</dbReference>
<evidence type="ECO:0000256" key="1">
    <source>
        <dbReference type="PROSITE-ProRule" id="PRU00703"/>
    </source>
</evidence>
<dbReference type="AlphaFoldDB" id="A0A813K7F0"/>
<dbReference type="PROSITE" id="PS51371">
    <property type="entry name" value="CBS"/>
    <property type="match status" value="2"/>
</dbReference>
<feature type="domain" description="CBS" evidence="4">
    <location>
        <begin position="550"/>
        <end position="609"/>
    </location>
</feature>
<dbReference type="PANTHER" id="PTHR10997">
    <property type="entry name" value="IMPORTIN-7, 8, 11"/>
    <property type="match status" value="1"/>
</dbReference>
<feature type="compositionally biased region" description="Basic and acidic residues" evidence="3">
    <location>
        <begin position="1"/>
        <end position="21"/>
    </location>
</feature>
<dbReference type="Pfam" id="PF00571">
    <property type="entry name" value="CBS"/>
    <property type="match status" value="2"/>
</dbReference>
<dbReference type="GO" id="GO:0005829">
    <property type="term" value="C:cytosol"/>
    <property type="evidence" value="ECO:0007669"/>
    <property type="project" value="TreeGrafter"/>
</dbReference>
<dbReference type="GO" id="GO:0006606">
    <property type="term" value="P:protein import into nucleus"/>
    <property type="evidence" value="ECO:0007669"/>
    <property type="project" value="TreeGrafter"/>
</dbReference>
<dbReference type="InterPro" id="IPR000644">
    <property type="entry name" value="CBS_dom"/>
</dbReference>
<feature type="region of interest" description="Disordered" evidence="3">
    <location>
        <begin position="474"/>
        <end position="528"/>
    </location>
</feature>
<accession>A0A813K7F0</accession>
<dbReference type="GO" id="GO:0005049">
    <property type="term" value="F:nuclear export signal receptor activity"/>
    <property type="evidence" value="ECO:0007669"/>
    <property type="project" value="TreeGrafter"/>
</dbReference>
<feature type="compositionally biased region" description="Basic and acidic residues" evidence="3">
    <location>
        <begin position="764"/>
        <end position="790"/>
    </location>
</feature>
<feature type="coiled-coil region" evidence="2">
    <location>
        <begin position="219"/>
        <end position="248"/>
    </location>
</feature>
<evidence type="ECO:0000313" key="5">
    <source>
        <dbReference type="EMBL" id="CAE8696071.1"/>
    </source>
</evidence>
<dbReference type="GO" id="GO:0005635">
    <property type="term" value="C:nuclear envelope"/>
    <property type="evidence" value="ECO:0007669"/>
    <property type="project" value="TreeGrafter"/>
</dbReference>
<proteinExistence type="predicted"/>
<keyword evidence="1" id="KW-0129">CBS domain</keyword>
<dbReference type="InterPro" id="IPR011989">
    <property type="entry name" value="ARM-like"/>
</dbReference>
<evidence type="ECO:0000256" key="3">
    <source>
        <dbReference type="SAM" id="MobiDB-lite"/>
    </source>
</evidence>
<feature type="compositionally biased region" description="Basic and acidic residues" evidence="3">
    <location>
        <begin position="385"/>
        <end position="399"/>
    </location>
</feature>
<dbReference type="InterPro" id="IPR013713">
    <property type="entry name" value="XPO2_central"/>
</dbReference>
<dbReference type="Gene3D" id="1.25.10.10">
    <property type="entry name" value="Leucine-rich Repeat Variant"/>
    <property type="match status" value="1"/>
</dbReference>
<evidence type="ECO:0000256" key="2">
    <source>
        <dbReference type="SAM" id="Coils"/>
    </source>
</evidence>
<evidence type="ECO:0000259" key="4">
    <source>
        <dbReference type="PROSITE" id="PS51371"/>
    </source>
</evidence>
<feature type="compositionally biased region" description="Low complexity" evidence="3">
    <location>
        <begin position="38"/>
        <end position="55"/>
    </location>
</feature>
<organism evidence="5 6">
    <name type="scientific">Polarella glacialis</name>
    <name type="common">Dinoflagellate</name>
    <dbReference type="NCBI Taxonomy" id="89957"/>
    <lineage>
        <taxon>Eukaryota</taxon>
        <taxon>Sar</taxon>
        <taxon>Alveolata</taxon>
        <taxon>Dinophyceae</taxon>
        <taxon>Suessiales</taxon>
        <taxon>Suessiaceae</taxon>
        <taxon>Polarella</taxon>
    </lineage>
</organism>
<feature type="region of interest" description="Disordered" evidence="3">
    <location>
        <begin position="383"/>
        <end position="449"/>
    </location>
</feature>
<feature type="region of interest" description="Disordered" evidence="3">
    <location>
        <begin position="1"/>
        <end position="72"/>
    </location>
</feature>
<dbReference type="SUPFAM" id="SSF54631">
    <property type="entry name" value="CBS-domain pair"/>
    <property type="match status" value="3"/>
</dbReference>
<protein>
    <recommendedName>
        <fullName evidence="4">CBS domain-containing protein</fullName>
    </recommendedName>
</protein>
<comment type="caution">
    <text evidence="5">The sequence shown here is derived from an EMBL/GenBank/DDBJ whole genome shotgun (WGS) entry which is preliminary data.</text>
</comment>
<evidence type="ECO:0000313" key="6">
    <source>
        <dbReference type="Proteomes" id="UP000626109"/>
    </source>
</evidence>
<dbReference type="InterPro" id="IPR046342">
    <property type="entry name" value="CBS_dom_sf"/>
</dbReference>
<dbReference type="GO" id="GO:0006611">
    <property type="term" value="P:protein export from nucleus"/>
    <property type="evidence" value="ECO:0007669"/>
    <property type="project" value="TreeGrafter"/>
</dbReference>
<sequence length="1275" mass="135616">MAQARPDEGFGKRADMSKPDFLDDTADTTPGTTPPATPGTTTAATSGVTPAATPTPAAPQPPQATTGGDVATRHDRLPCCSADFSLADVAQLLLSTGQAAVMIMTQEGQSLGSITERDILRSYLQGAPKDCKVGEWLQHCKAGQPAAATASSAASPLARAAPIPSRLSYQGAAEPEEPLRDALPRLLQPPSGGYLVAPDSSGRGRVLSDLGLARAAQVAQEIQSAQDEEELTLELLEELRAAQELEAALAASVAAATVAQFMEPISEVPLFAPGSTMQQLLQALLSSPAHTALVADEQGVHGLATAEDALWAFHNQVCPSSLNAWQRLAVRPGRLGLDRRSIPADALMQSAAEAMLDEALGGQRRRHLVAVRPGGTEVVGVLSPHHLESGARGASESRQRYVARQRSSLPQPPSAFPSHPSTTGWQPSVPPHEPAMPAYQPAMPGHQHTIPVHQPAMPVHYSVTFAQASLPGEQLPAPLQQTPVPVPQTSTPLLPMHQPSASSQEPSKPVQEISAPSQQPSMPEEPKPHRRIPVLADVMPRPVTVADLVAQRETTICSEFDTLAMACQSIVATGRTAAVVMDIESGVVRGVLTENDALQAFVEHAPWDLTIGDWLRGGEARAPGFMVPALTLPPNATVAEAAACMEYMAQEGTFSCHHLLVRMGPAGPARPDAEGKTERQYRLLSVLDVAHGLIDAAAAEAAQQKSGSASAAAALSVKDVMKPRNCVPICTLSDNLREAFQVLILARQNCAVVVTEDASSLEPLEPKESKEQEGGNLKTAEDKLEEKDGGSEEEILFGELRQEEFEEQLEDRALEEEVKHSAAKSRSTICGTITTADALRAYSDRLVGAGPALADWLPGSRGSPAKRVVSVQASVRVAAAVMAKTGMHHLLVVEPESLDIVGVVSALDISCAIGRLFMANSGFPPAGLLVSSLSVDDTKTWLPALEVAHAVFSRFRSSTLRSDVCRESRWCAESYGPPHLEVWRAACGKVVGSSSPGQLDEYFNILRLSAAVFYDLAVTALPEIFMQNLESYIQGFVALLQVGASGSRNGGLQEQTPLELLQSQVCSCLTLMTGRYEEQLEPYIGHCVRAVWDLLSALGDGDRNEPLIASGICFLSSAACTEWRASPFEDDAVLRALCERVVLPNVRLRLSDLELFAESSPHEYISRDVEGNDQDTRRRAAIELVRCLQRFHDKRVCEILVAYAGQLLEQAKATSPQQSALCKDACTHLVISMAGSTAGRAAVATTGGVAGQYFIAQVVPVLLAEGPETAEGALV</sequence>
<name>A0A813K7F0_POLGL</name>
<gene>
    <name evidence="5" type="ORF">PGLA2088_LOCUS29667</name>
</gene>
<dbReference type="PANTHER" id="PTHR10997:SF8">
    <property type="entry name" value="EXPORTIN-2"/>
    <property type="match status" value="1"/>
</dbReference>
<dbReference type="EMBL" id="CAJNNW010028432">
    <property type="protein sequence ID" value="CAE8696071.1"/>
    <property type="molecule type" value="Genomic_DNA"/>
</dbReference>
<dbReference type="Pfam" id="PF08506">
    <property type="entry name" value="Cse1"/>
    <property type="match status" value="1"/>
</dbReference>